<dbReference type="EMBL" id="CAICTM010000774">
    <property type="protein sequence ID" value="CAB9516330.1"/>
    <property type="molecule type" value="Genomic_DNA"/>
</dbReference>
<name>A0A9N8E9I0_9STRA</name>
<feature type="compositionally biased region" description="Polar residues" evidence="1">
    <location>
        <begin position="138"/>
        <end position="147"/>
    </location>
</feature>
<comment type="caution">
    <text evidence="2">The sequence shown here is derived from an EMBL/GenBank/DDBJ whole genome shotgun (WGS) entry which is preliminary data.</text>
</comment>
<protein>
    <submittedName>
        <fullName evidence="2">Uncharacterized protein</fullName>
    </submittedName>
</protein>
<reference evidence="2" key="1">
    <citation type="submission" date="2020-06" db="EMBL/GenBank/DDBJ databases">
        <authorList>
            <consortium name="Plant Systems Biology data submission"/>
        </authorList>
    </citation>
    <scope>NUCLEOTIDE SEQUENCE</scope>
    <source>
        <strain evidence="2">D6</strain>
    </source>
</reference>
<keyword evidence="3" id="KW-1185">Reference proteome</keyword>
<feature type="compositionally biased region" description="Polar residues" evidence="1">
    <location>
        <begin position="1"/>
        <end position="15"/>
    </location>
</feature>
<feature type="compositionally biased region" description="Basic residues" evidence="1">
    <location>
        <begin position="34"/>
        <end position="45"/>
    </location>
</feature>
<organism evidence="2 3">
    <name type="scientific">Seminavis robusta</name>
    <dbReference type="NCBI Taxonomy" id="568900"/>
    <lineage>
        <taxon>Eukaryota</taxon>
        <taxon>Sar</taxon>
        <taxon>Stramenopiles</taxon>
        <taxon>Ochrophyta</taxon>
        <taxon>Bacillariophyta</taxon>
        <taxon>Bacillariophyceae</taxon>
        <taxon>Bacillariophycidae</taxon>
        <taxon>Naviculales</taxon>
        <taxon>Naviculaceae</taxon>
        <taxon>Seminavis</taxon>
    </lineage>
</organism>
<feature type="region of interest" description="Disordered" evidence="1">
    <location>
        <begin position="1"/>
        <end position="156"/>
    </location>
</feature>
<accession>A0A9N8E9I0</accession>
<dbReference type="AlphaFoldDB" id="A0A9N8E9I0"/>
<evidence type="ECO:0000313" key="3">
    <source>
        <dbReference type="Proteomes" id="UP001153069"/>
    </source>
</evidence>
<sequence length="156" mass="16597">MDSTSPTAKMSTSGKIISGRIVMKDSKKTPAAKPKGRKNSKKNSKKTPAAKPKGQLKYIMPTKSCTGTARSKHPHPSIAAIGKAHADALDSDDLLESAASGKAHVPALQKKKQPTTTTQEEANKKKKPTTTTQEEANKNNYLATQEGENTKGSKKG</sequence>
<proteinExistence type="predicted"/>
<dbReference type="Proteomes" id="UP001153069">
    <property type="component" value="Unassembled WGS sequence"/>
</dbReference>
<evidence type="ECO:0000256" key="1">
    <source>
        <dbReference type="SAM" id="MobiDB-lite"/>
    </source>
</evidence>
<evidence type="ECO:0000313" key="2">
    <source>
        <dbReference type="EMBL" id="CAB9516330.1"/>
    </source>
</evidence>
<gene>
    <name evidence="2" type="ORF">SEMRO_775_G200770.1</name>
</gene>